<proteinExistence type="predicted"/>
<dbReference type="Proteomes" id="UP000184526">
    <property type="component" value="Unassembled WGS sequence"/>
</dbReference>
<dbReference type="OrthoDB" id="1929632at2"/>
<gene>
    <name evidence="1" type="ORF">SAMN02745196_00142</name>
</gene>
<reference evidence="1" key="1">
    <citation type="submission" date="2016-11" db="EMBL/GenBank/DDBJ databases">
        <authorList>
            <person name="Jaros S."/>
            <person name="Januszkiewicz K."/>
            <person name="Wedrychowicz H."/>
        </authorList>
    </citation>
    <scope>NUCLEOTIDE SEQUENCE [LARGE SCALE GENOMIC DNA]</scope>
    <source>
        <strain evidence="1">DSM 3089</strain>
    </source>
</reference>
<organism evidence="1 2">
    <name type="scientific">Clostridium collagenovorans DSM 3089</name>
    <dbReference type="NCBI Taxonomy" id="1121306"/>
    <lineage>
        <taxon>Bacteria</taxon>
        <taxon>Bacillati</taxon>
        <taxon>Bacillota</taxon>
        <taxon>Clostridia</taxon>
        <taxon>Eubacteriales</taxon>
        <taxon>Clostridiaceae</taxon>
        <taxon>Clostridium</taxon>
    </lineage>
</organism>
<dbReference type="AlphaFoldDB" id="A0A1M5SEU2"/>
<keyword evidence="2" id="KW-1185">Reference proteome</keyword>
<protein>
    <submittedName>
        <fullName evidence="1">Uncharacterized protein</fullName>
    </submittedName>
</protein>
<dbReference type="RefSeq" id="WP_072829036.1">
    <property type="nucleotide sequence ID" value="NZ_FQXP01000003.1"/>
</dbReference>
<sequence length="103" mass="11521">MARLSGLKTKLPRFNIEEKIAKEIIGNGDLVGITERMEKLLDPDITYQILDSSACGTSHKELHLLKQIEGETLQKKIEKIASLDDFHSDWNVSLNNDNTLTAG</sequence>
<accession>A0A1M5SEU2</accession>
<dbReference type="EMBL" id="FQXP01000003">
    <property type="protein sequence ID" value="SHH37001.1"/>
    <property type="molecule type" value="Genomic_DNA"/>
</dbReference>
<evidence type="ECO:0000313" key="2">
    <source>
        <dbReference type="Proteomes" id="UP000184526"/>
    </source>
</evidence>
<name>A0A1M5SEU2_9CLOT</name>
<evidence type="ECO:0000313" key="1">
    <source>
        <dbReference type="EMBL" id="SHH37001.1"/>
    </source>
</evidence>